<dbReference type="FunFam" id="2.20.70.10:FF:000085">
    <property type="entry name" value="Peptidyl-prolyl cis-trans isomerase"/>
    <property type="match status" value="1"/>
</dbReference>
<protein>
    <recommendedName>
        <fullName evidence="5">Peptidyl-prolyl cis-trans isomerase</fullName>
        <ecNumber evidence="5">5.2.1.8</ecNumber>
    </recommendedName>
</protein>
<evidence type="ECO:0000256" key="2">
    <source>
        <dbReference type="ARBA" id="ARBA00023110"/>
    </source>
</evidence>
<feature type="domain" description="WW" evidence="7">
    <location>
        <begin position="51"/>
        <end position="85"/>
    </location>
</feature>
<gene>
    <name evidence="9" type="primary">PIN1</name>
    <name evidence="9" type="ORF">SK128_021688</name>
</gene>
<evidence type="ECO:0000259" key="8">
    <source>
        <dbReference type="PROSITE" id="PS50198"/>
    </source>
</evidence>
<dbReference type="InterPro" id="IPR023058">
    <property type="entry name" value="PPIase_PpiC_CS"/>
</dbReference>
<keyword evidence="10" id="KW-1185">Reference proteome</keyword>
<dbReference type="Pfam" id="PF00397">
    <property type="entry name" value="WW"/>
    <property type="match status" value="1"/>
</dbReference>
<dbReference type="Pfam" id="PF00639">
    <property type="entry name" value="Rotamase"/>
    <property type="match status" value="1"/>
</dbReference>
<dbReference type="CDD" id="cd00201">
    <property type="entry name" value="WW"/>
    <property type="match status" value="1"/>
</dbReference>
<dbReference type="GO" id="GO:0060255">
    <property type="term" value="P:regulation of macromolecule metabolic process"/>
    <property type="evidence" value="ECO:0007669"/>
    <property type="project" value="UniProtKB-ARBA"/>
</dbReference>
<organism evidence="9 10">
    <name type="scientific">Halocaridina rubra</name>
    <name type="common">Hawaiian red shrimp</name>
    <dbReference type="NCBI Taxonomy" id="373956"/>
    <lineage>
        <taxon>Eukaryota</taxon>
        <taxon>Metazoa</taxon>
        <taxon>Ecdysozoa</taxon>
        <taxon>Arthropoda</taxon>
        <taxon>Crustacea</taxon>
        <taxon>Multicrustacea</taxon>
        <taxon>Malacostraca</taxon>
        <taxon>Eumalacostraca</taxon>
        <taxon>Eucarida</taxon>
        <taxon>Decapoda</taxon>
        <taxon>Pleocyemata</taxon>
        <taxon>Caridea</taxon>
        <taxon>Atyoidea</taxon>
        <taxon>Atyidae</taxon>
        <taxon>Halocaridina</taxon>
    </lineage>
</organism>
<dbReference type="FunFam" id="3.10.50.40:FF:000010">
    <property type="entry name" value="Peptidyl-prolyl cis-trans isomerase Pin1"/>
    <property type="match status" value="1"/>
</dbReference>
<accession>A0AAN9A2D0</accession>
<dbReference type="SMART" id="SM00456">
    <property type="entry name" value="WW"/>
    <property type="match status" value="1"/>
</dbReference>
<comment type="caution">
    <text evidence="9">The sequence shown here is derived from an EMBL/GenBank/DDBJ whole genome shotgun (WGS) entry which is preliminary data.</text>
</comment>
<dbReference type="EMBL" id="JAXCGZ010018933">
    <property type="protein sequence ID" value="KAK7067072.1"/>
    <property type="molecule type" value="Genomic_DNA"/>
</dbReference>
<dbReference type="InterPro" id="IPR046357">
    <property type="entry name" value="PPIase_dom_sf"/>
</dbReference>
<proteinExistence type="predicted"/>
<keyword evidence="3 4" id="KW-0413">Isomerase</keyword>
<dbReference type="PROSITE" id="PS50198">
    <property type="entry name" value="PPIC_PPIASE_2"/>
    <property type="match status" value="1"/>
</dbReference>
<dbReference type="Gene3D" id="2.20.70.10">
    <property type="match status" value="1"/>
</dbReference>
<dbReference type="PROSITE" id="PS50020">
    <property type="entry name" value="WW_DOMAIN_2"/>
    <property type="match status" value="1"/>
</dbReference>
<dbReference type="InterPro" id="IPR051370">
    <property type="entry name" value="PPIase_Pin1"/>
</dbReference>
<feature type="domain" description="PpiC" evidence="8">
    <location>
        <begin position="98"/>
        <end position="209"/>
    </location>
</feature>
<evidence type="ECO:0000256" key="3">
    <source>
        <dbReference type="ARBA" id="ARBA00023235"/>
    </source>
</evidence>
<dbReference type="InterPro" id="IPR036020">
    <property type="entry name" value="WW_dom_sf"/>
</dbReference>
<evidence type="ECO:0000259" key="7">
    <source>
        <dbReference type="PROSITE" id="PS50020"/>
    </source>
</evidence>
<evidence type="ECO:0000256" key="5">
    <source>
        <dbReference type="RuleBase" id="RU363014"/>
    </source>
</evidence>
<dbReference type="PANTHER" id="PTHR10657:SF4">
    <property type="entry name" value="PEPTIDYL-PROLYL CIS-TRANS ISOMERASE-RELATED"/>
    <property type="match status" value="1"/>
</dbReference>
<feature type="region of interest" description="Disordered" evidence="6">
    <location>
        <begin position="80"/>
        <end position="101"/>
    </location>
</feature>
<dbReference type="GO" id="GO:0080090">
    <property type="term" value="P:regulation of primary metabolic process"/>
    <property type="evidence" value="ECO:0007669"/>
    <property type="project" value="UniProtKB-ARBA"/>
</dbReference>
<dbReference type="GO" id="GO:0005634">
    <property type="term" value="C:nucleus"/>
    <property type="evidence" value="ECO:0007669"/>
    <property type="project" value="TreeGrafter"/>
</dbReference>
<dbReference type="GO" id="GO:0003755">
    <property type="term" value="F:peptidyl-prolyl cis-trans isomerase activity"/>
    <property type="evidence" value="ECO:0007669"/>
    <property type="project" value="UniProtKB-UniRule"/>
</dbReference>
<dbReference type="InterPro" id="IPR000297">
    <property type="entry name" value="PPIase_PpiC"/>
</dbReference>
<dbReference type="SUPFAM" id="SSF54534">
    <property type="entry name" value="FKBP-like"/>
    <property type="match status" value="1"/>
</dbReference>
<evidence type="ECO:0000313" key="9">
    <source>
        <dbReference type="EMBL" id="KAK7067072.1"/>
    </source>
</evidence>
<comment type="catalytic activity">
    <reaction evidence="1 5">
        <text>[protein]-peptidylproline (omega=180) = [protein]-peptidylproline (omega=0)</text>
        <dbReference type="Rhea" id="RHEA:16237"/>
        <dbReference type="Rhea" id="RHEA-COMP:10747"/>
        <dbReference type="Rhea" id="RHEA-COMP:10748"/>
        <dbReference type="ChEBI" id="CHEBI:83833"/>
        <dbReference type="ChEBI" id="CHEBI:83834"/>
        <dbReference type="EC" id="5.2.1.8"/>
    </reaction>
</comment>
<reference evidence="9 10" key="1">
    <citation type="submission" date="2023-11" db="EMBL/GenBank/DDBJ databases">
        <title>Halocaridina rubra genome assembly.</title>
        <authorList>
            <person name="Smith C."/>
        </authorList>
    </citation>
    <scope>NUCLEOTIDE SEQUENCE [LARGE SCALE GENOMIC DNA]</scope>
    <source>
        <strain evidence="9">EP-1</strain>
        <tissue evidence="9">Whole</tissue>
    </source>
</reference>
<evidence type="ECO:0000256" key="4">
    <source>
        <dbReference type="PROSITE-ProRule" id="PRU00278"/>
    </source>
</evidence>
<dbReference type="EC" id="5.2.1.8" evidence="5"/>
<evidence type="ECO:0000256" key="6">
    <source>
        <dbReference type="SAM" id="MobiDB-lite"/>
    </source>
</evidence>
<sequence length="209" mass="23147">MAAIQSQCCHKNRKPKQCRNGESQAPSPRARSWWQVFEESEQLKLGIMSDTELPSGWEKRVSRSTGQTYFLNIYSKESQWDTPTEPAKPSGGGSSGGPDRVQCSHLLVKHKGSRRPSSWREENITISKEEAIEQLEDYRKQIISGQASFDELAKSVSDCSSAKRGGDLGLFGRGAMQKPFEDAAFALKVGELSQIVDTDSGVHIILRTA</sequence>
<dbReference type="PANTHER" id="PTHR10657">
    <property type="entry name" value="PEPTIDYL-PROLYL CIS-TRANS ISOMERASE"/>
    <property type="match status" value="1"/>
</dbReference>
<dbReference type="Gene3D" id="3.10.50.40">
    <property type="match status" value="1"/>
</dbReference>
<dbReference type="InterPro" id="IPR001202">
    <property type="entry name" value="WW_dom"/>
</dbReference>
<dbReference type="PROSITE" id="PS01159">
    <property type="entry name" value="WW_DOMAIN_1"/>
    <property type="match status" value="1"/>
</dbReference>
<dbReference type="AlphaFoldDB" id="A0AAN9A2D0"/>
<dbReference type="GO" id="GO:0005829">
    <property type="term" value="C:cytosol"/>
    <property type="evidence" value="ECO:0007669"/>
    <property type="project" value="TreeGrafter"/>
</dbReference>
<evidence type="ECO:0000256" key="1">
    <source>
        <dbReference type="ARBA" id="ARBA00000971"/>
    </source>
</evidence>
<dbReference type="PROSITE" id="PS01096">
    <property type="entry name" value="PPIC_PPIASE_1"/>
    <property type="match status" value="1"/>
</dbReference>
<keyword evidence="2 4" id="KW-0697">Rotamase</keyword>
<feature type="region of interest" description="Disordered" evidence="6">
    <location>
        <begin position="1"/>
        <end position="32"/>
    </location>
</feature>
<name>A0AAN9A2D0_HALRR</name>
<dbReference type="Proteomes" id="UP001381693">
    <property type="component" value="Unassembled WGS sequence"/>
</dbReference>
<evidence type="ECO:0000313" key="10">
    <source>
        <dbReference type="Proteomes" id="UP001381693"/>
    </source>
</evidence>
<dbReference type="SUPFAM" id="SSF51045">
    <property type="entry name" value="WW domain"/>
    <property type="match status" value="1"/>
</dbReference>